<evidence type="ECO:0000313" key="1">
    <source>
        <dbReference type="EMBL" id="EYB86213.1"/>
    </source>
</evidence>
<dbReference type="Proteomes" id="UP000024635">
    <property type="component" value="Unassembled WGS sequence"/>
</dbReference>
<keyword evidence="2" id="KW-1185">Reference proteome</keyword>
<protein>
    <submittedName>
        <fullName evidence="1">Uncharacterized protein</fullName>
    </submittedName>
</protein>
<gene>
    <name evidence="1" type="primary">Acey_s0283.g1320</name>
    <name evidence="1" type="ORF">Y032_0283g1320</name>
</gene>
<accession>A0A016S6F2</accession>
<reference evidence="2" key="1">
    <citation type="journal article" date="2015" name="Nat. Genet.">
        <title>The genome and transcriptome of the zoonotic hookworm Ancylostoma ceylanicum identify infection-specific gene families.</title>
        <authorList>
            <person name="Schwarz E.M."/>
            <person name="Hu Y."/>
            <person name="Antoshechkin I."/>
            <person name="Miller M.M."/>
            <person name="Sternberg P.W."/>
            <person name="Aroian R.V."/>
        </authorList>
    </citation>
    <scope>NUCLEOTIDE SEQUENCE</scope>
    <source>
        <strain evidence="2">HY135</strain>
    </source>
</reference>
<proteinExistence type="predicted"/>
<evidence type="ECO:0000313" key="2">
    <source>
        <dbReference type="Proteomes" id="UP000024635"/>
    </source>
</evidence>
<comment type="caution">
    <text evidence="1">The sequence shown here is derived from an EMBL/GenBank/DDBJ whole genome shotgun (WGS) entry which is preliminary data.</text>
</comment>
<sequence length="139" mass="16169">MNKSTIRLMWPWKSVFCLGPVFLITFAPRLDHLRDAGTITKLLNTVERNTRSIIDCLCVKHDALRRELRNTYSHFKNITANPHPKYATLTVNNLKDDWNIPAIPPLNSVCLKELMDKWKQSTRAGEDEHTTCVVDFLRY</sequence>
<dbReference type="EMBL" id="JARK01001619">
    <property type="protein sequence ID" value="EYB86213.1"/>
    <property type="molecule type" value="Genomic_DNA"/>
</dbReference>
<dbReference type="AlphaFoldDB" id="A0A016S6F2"/>
<name>A0A016S6F2_9BILA</name>
<organism evidence="1 2">
    <name type="scientific">Ancylostoma ceylanicum</name>
    <dbReference type="NCBI Taxonomy" id="53326"/>
    <lineage>
        <taxon>Eukaryota</taxon>
        <taxon>Metazoa</taxon>
        <taxon>Ecdysozoa</taxon>
        <taxon>Nematoda</taxon>
        <taxon>Chromadorea</taxon>
        <taxon>Rhabditida</taxon>
        <taxon>Rhabditina</taxon>
        <taxon>Rhabditomorpha</taxon>
        <taxon>Strongyloidea</taxon>
        <taxon>Ancylostomatidae</taxon>
        <taxon>Ancylostomatinae</taxon>
        <taxon>Ancylostoma</taxon>
    </lineage>
</organism>